<sequence>MKKIFYGNLVNVLHERGGINVVTIINGIYNGKDIVGQKLLKSENDIIIEDESLKDFWDFVLKTLDFTKGTCVVKLENNIELFIEYVVGKPHLVICGGGHIALPLCNIAKMLDFNVTIIDDRIEFANNERFPIADKVFCNDFNEAIEEIKPNKSTYFVIITRGHKDDRKCLEKILQNDFFYVGMIGSKSKVAFVINNMLESGYTKEQIDKVHTPIGLSLGGQTPAEIAVSIAGEIILEKNKKESSNIEDNILNEILNRKESMVLTTIIEKHGSSPRGVGAKMLVYENGEFIGTVGGGSVENAVYEQALDLVKCKKSLVEKYDLSNSAASKLGMACGGTIKVLFEFIDI</sequence>
<dbReference type="RefSeq" id="WP_078115843.1">
    <property type="nucleotide sequence ID" value="NZ_CP144906.1"/>
</dbReference>
<dbReference type="InterPro" id="IPR052698">
    <property type="entry name" value="MoCofactor_Util/Proc"/>
</dbReference>
<dbReference type="Pfam" id="PF02625">
    <property type="entry name" value="XdhC_CoxI"/>
    <property type="match status" value="1"/>
</dbReference>
<organism evidence="3 4">
    <name type="scientific">Clostridium beijerinckii</name>
    <name type="common">Clostridium MP</name>
    <dbReference type="NCBI Taxonomy" id="1520"/>
    <lineage>
        <taxon>Bacteria</taxon>
        <taxon>Bacillati</taxon>
        <taxon>Bacillota</taxon>
        <taxon>Clostridia</taxon>
        <taxon>Eubacteriales</taxon>
        <taxon>Clostridiaceae</taxon>
        <taxon>Clostridium</taxon>
    </lineage>
</organism>
<dbReference type="PANTHER" id="PTHR30388">
    <property type="entry name" value="ALDEHYDE OXIDOREDUCTASE MOLYBDENUM COFACTOR ASSEMBLY PROTEIN"/>
    <property type="match status" value="1"/>
</dbReference>
<dbReference type="EMBL" id="MWMH01000004">
    <property type="protein sequence ID" value="OOP72728.1"/>
    <property type="molecule type" value="Genomic_DNA"/>
</dbReference>
<evidence type="ECO:0000313" key="3">
    <source>
        <dbReference type="EMBL" id="OOP72728.1"/>
    </source>
</evidence>
<gene>
    <name evidence="3" type="ORF">CBEIBR21_12975</name>
</gene>
<evidence type="ECO:0000313" key="4">
    <source>
        <dbReference type="Proteomes" id="UP000190959"/>
    </source>
</evidence>
<dbReference type="AlphaFoldDB" id="A0A1S9N5D6"/>
<feature type="domain" description="XdhC- CoxI" evidence="1">
    <location>
        <begin position="256"/>
        <end position="321"/>
    </location>
</feature>
<dbReference type="Proteomes" id="UP000190959">
    <property type="component" value="Unassembled WGS sequence"/>
</dbReference>
<evidence type="ECO:0000259" key="1">
    <source>
        <dbReference type="Pfam" id="PF02625"/>
    </source>
</evidence>
<feature type="domain" description="XdhC Rossmann" evidence="2">
    <location>
        <begin position="92"/>
        <end position="234"/>
    </location>
</feature>
<name>A0A1S9N5D6_CLOBE</name>
<evidence type="ECO:0000259" key="2">
    <source>
        <dbReference type="Pfam" id="PF13478"/>
    </source>
</evidence>
<dbReference type="Gene3D" id="3.40.50.720">
    <property type="entry name" value="NAD(P)-binding Rossmann-like Domain"/>
    <property type="match status" value="1"/>
</dbReference>
<proteinExistence type="predicted"/>
<dbReference type="PANTHER" id="PTHR30388:SF6">
    <property type="entry name" value="XANTHINE DEHYDROGENASE SUBUNIT A-RELATED"/>
    <property type="match status" value="1"/>
</dbReference>
<dbReference type="InterPro" id="IPR003777">
    <property type="entry name" value="XdhC_CoxI"/>
</dbReference>
<accession>A0A1S9N5D6</accession>
<comment type="caution">
    <text evidence="3">The sequence shown here is derived from an EMBL/GenBank/DDBJ whole genome shotgun (WGS) entry which is preliminary data.</text>
</comment>
<protein>
    <submittedName>
        <fullName evidence="3">Xanthine dehydrogenase</fullName>
    </submittedName>
</protein>
<dbReference type="Pfam" id="PF13478">
    <property type="entry name" value="XdhC_C"/>
    <property type="match status" value="1"/>
</dbReference>
<dbReference type="InterPro" id="IPR027051">
    <property type="entry name" value="XdhC_Rossmann_dom"/>
</dbReference>
<reference evidence="3 4" key="1">
    <citation type="submission" date="2017-02" db="EMBL/GenBank/DDBJ databases">
        <title>Genome sequence of Clostridium beijerinckii Br21.</title>
        <authorList>
            <person name="Fonseca B.C."/>
            <person name="Guazzaroni M.E."/>
            <person name="Riano-Pachon D.M."/>
            <person name="Reginatto V."/>
        </authorList>
    </citation>
    <scope>NUCLEOTIDE SEQUENCE [LARGE SCALE GENOMIC DNA]</scope>
    <source>
        <strain evidence="3 4">Br21</strain>
    </source>
</reference>